<dbReference type="InterPro" id="IPR050194">
    <property type="entry name" value="Glycosyltransferase_grp1"/>
</dbReference>
<dbReference type="GO" id="GO:0016757">
    <property type="term" value="F:glycosyltransferase activity"/>
    <property type="evidence" value="ECO:0007669"/>
    <property type="project" value="TreeGrafter"/>
</dbReference>
<accession>A0A1V8RWS4</accession>
<keyword evidence="2" id="KW-0808">Transferase</keyword>
<dbReference type="Proteomes" id="UP000191905">
    <property type="component" value="Unassembled WGS sequence"/>
</dbReference>
<name>A0A1V8RWS4_9HYPH</name>
<feature type="domain" description="Glycosyltransferase subfamily 4-like N-terminal" evidence="1">
    <location>
        <begin position="21"/>
        <end position="170"/>
    </location>
</feature>
<dbReference type="Pfam" id="PF13692">
    <property type="entry name" value="Glyco_trans_1_4"/>
    <property type="match status" value="1"/>
</dbReference>
<dbReference type="EMBL" id="MDET01000001">
    <property type="protein sequence ID" value="OQM77584.1"/>
    <property type="molecule type" value="Genomic_DNA"/>
</dbReference>
<dbReference type="Gene3D" id="3.40.50.2000">
    <property type="entry name" value="Glycogen Phosphorylase B"/>
    <property type="match status" value="2"/>
</dbReference>
<dbReference type="Pfam" id="PF13579">
    <property type="entry name" value="Glyco_trans_4_4"/>
    <property type="match status" value="1"/>
</dbReference>
<evidence type="ECO:0000259" key="1">
    <source>
        <dbReference type="Pfam" id="PF13579"/>
    </source>
</evidence>
<dbReference type="InterPro" id="IPR028098">
    <property type="entry name" value="Glyco_trans_4-like_N"/>
</dbReference>
<dbReference type="PANTHER" id="PTHR45947:SF15">
    <property type="entry name" value="TEICHURONIC ACID BIOSYNTHESIS GLYCOSYLTRANSFERASE TUAC-RELATED"/>
    <property type="match status" value="1"/>
</dbReference>
<dbReference type="SUPFAM" id="SSF53756">
    <property type="entry name" value="UDP-Glycosyltransferase/glycogen phosphorylase"/>
    <property type="match status" value="1"/>
</dbReference>
<organism evidence="2 3">
    <name type="scientific">Manganibacter manganicus</name>
    <dbReference type="NCBI Taxonomy" id="1873176"/>
    <lineage>
        <taxon>Bacteria</taxon>
        <taxon>Pseudomonadati</taxon>
        <taxon>Pseudomonadota</taxon>
        <taxon>Alphaproteobacteria</taxon>
        <taxon>Hyphomicrobiales</taxon>
        <taxon>Phyllobacteriaceae</taxon>
        <taxon>Manganibacter</taxon>
    </lineage>
</organism>
<dbReference type="STRING" id="1873176.BFN67_01745"/>
<dbReference type="CDD" id="cd03808">
    <property type="entry name" value="GT4_CapM-like"/>
    <property type="match status" value="1"/>
</dbReference>
<evidence type="ECO:0000313" key="3">
    <source>
        <dbReference type="Proteomes" id="UP000191905"/>
    </source>
</evidence>
<proteinExistence type="predicted"/>
<keyword evidence="3" id="KW-1185">Reference proteome</keyword>
<comment type="caution">
    <text evidence="2">The sequence shown here is derived from an EMBL/GenBank/DDBJ whole genome shotgun (WGS) entry which is preliminary data.</text>
</comment>
<gene>
    <name evidence="2" type="ORF">BFN67_01745</name>
</gene>
<evidence type="ECO:0000313" key="2">
    <source>
        <dbReference type="EMBL" id="OQM77584.1"/>
    </source>
</evidence>
<dbReference type="AlphaFoldDB" id="A0A1V8RWS4"/>
<protein>
    <submittedName>
        <fullName evidence="2">Glycosyl transferase</fullName>
    </submittedName>
</protein>
<sequence length="375" mass="41739">MRCKILLSSNTSWSIVNFRSGLIRALVKEGCDVVVACPVDTYTERLARLGCRHIPLAMDNKGTNPFRDAVLFLRYLRLMRRERPNVFFGWTIKPNVYGSLAARGLTIPAINNIAGLGVAFSRQGWLNRTVKLLYRVALARSACVFFQNPDDRGLFLRSGLAHAAQARLLPGSGVDLVRFAPAFSVPSEDGPVFILIARMLWDKGVGEYVEAARQVRARVPRARFRLLGFLDVENRSAIPRKTMESWVREGIAEYLGVTDDVRPHIAAADCVVLPSYYPEGTPRSLLEGAAMGRPLITTDTPGCRTVVDDGINGWLCKARDAGDLTGKMMRFVELSQEQRAEMGRQSRLKAEREFDERLVIKSCLEAVRQAVPKAG</sequence>
<dbReference type="PANTHER" id="PTHR45947">
    <property type="entry name" value="SULFOQUINOVOSYL TRANSFERASE SQD2"/>
    <property type="match status" value="1"/>
</dbReference>
<dbReference type="OrthoDB" id="9790710at2"/>
<dbReference type="RefSeq" id="WP_080917848.1">
    <property type="nucleotide sequence ID" value="NZ_MDET01000001.1"/>
</dbReference>
<reference evidence="2 3" key="1">
    <citation type="journal article" date="2016" name="Int. J. Syst. Evol. Microbiol.">
        <title>Pseudaminobacter manganicus sp. nov., isolated from sludge of a manganese mine.</title>
        <authorList>
            <person name="Li J."/>
            <person name="Huang J."/>
            <person name="Liao S."/>
            <person name="Wang G."/>
        </authorList>
    </citation>
    <scope>NUCLEOTIDE SEQUENCE [LARGE SCALE GENOMIC DNA]</scope>
    <source>
        <strain evidence="2 3">JH-7</strain>
    </source>
</reference>